<accession>A0A944CM51</accession>
<dbReference type="GO" id="GO:0016829">
    <property type="term" value="F:lyase activity"/>
    <property type="evidence" value="ECO:0007669"/>
    <property type="project" value="InterPro"/>
</dbReference>
<evidence type="ECO:0000313" key="2">
    <source>
        <dbReference type="Proteomes" id="UP000761411"/>
    </source>
</evidence>
<protein>
    <submittedName>
        <fullName evidence="1">Uncharacterized protein</fullName>
    </submittedName>
</protein>
<reference evidence="1 2" key="1">
    <citation type="journal article" date="2021" name="Microorganisms">
        <title>Bacterial Dimethylsulfoniopropionate Biosynthesis in the East China Sea.</title>
        <authorList>
            <person name="Liu J."/>
            <person name="Zhang Y."/>
            <person name="Liu J."/>
            <person name="Zhong H."/>
            <person name="Williams B.T."/>
            <person name="Zheng Y."/>
            <person name="Curson A.R.J."/>
            <person name="Sun C."/>
            <person name="Sun H."/>
            <person name="Song D."/>
            <person name="Wagner Mackenzie B."/>
            <person name="Bermejo Martinez A."/>
            <person name="Todd J.D."/>
            <person name="Zhang X.H."/>
        </authorList>
    </citation>
    <scope>NUCLEOTIDE SEQUENCE [LARGE SCALE GENOMIC DNA]</scope>
    <source>
        <strain evidence="1 2">ESS08</strain>
    </source>
</reference>
<organism evidence="1 2">
    <name type="scientific">Mesobacillus boroniphilus</name>
    <dbReference type="NCBI Taxonomy" id="308892"/>
    <lineage>
        <taxon>Bacteria</taxon>
        <taxon>Bacillati</taxon>
        <taxon>Bacillota</taxon>
        <taxon>Bacilli</taxon>
        <taxon>Bacillales</taxon>
        <taxon>Bacillaceae</taxon>
        <taxon>Mesobacillus</taxon>
    </lineage>
</organism>
<name>A0A944CM51_9BACI</name>
<evidence type="ECO:0000313" key="1">
    <source>
        <dbReference type="EMBL" id="MBS8265663.1"/>
    </source>
</evidence>
<dbReference type="EMBL" id="QTKX01000002">
    <property type="protein sequence ID" value="MBS8265663.1"/>
    <property type="molecule type" value="Genomic_DNA"/>
</dbReference>
<comment type="caution">
    <text evidence="1">The sequence shown here is derived from an EMBL/GenBank/DDBJ whole genome shotgun (WGS) entry which is preliminary data.</text>
</comment>
<dbReference type="Proteomes" id="UP000761411">
    <property type="component" value="Unassembled WGS sequence"/>
</dbReference>
<proteinExistence type="predicted"/>
<dbReference type="InterPro" id="IPR036148">
    <property type="entry name" value="MmgE/PrpD_sf"/>
</dbReference>
<gene>
    <name evidence="1" type="ORF">DYI25_14650</name>
</gene>
<dbReference type="AlphaFoldDB" id="A0A944CM51"/>
<keyword evidence="2" id="KW-1185">Reference proteome</keyword>
<sequence>MKLRVELKNESLIETGRCRSMGYVPMLLQQKRKTRVEIILKNSEVLTGYVDVPKGTPDNAYSIDEISGKLISALNFKGKKAIVRELLHHIEQLEKNEI</sequence>
<dbReference type="SUPFAM" id="SSF103378">
    <property type="entry name" value="2-methylcitrate dehydratase PrpD"/>
    <property type="match status" value="1"/>
</dbReference>
<dbReference type="RefSeq" id="WP_213370172.1">
    <property type="nucleotide sequence ID" value="NZ_QTKX01000002.1"/>
</dbReference>